<gene>
    <name evidence="2" type="ORF">ACFSQ0_08350</name>
</gene>
<reference evidence="3" key="1">
    <citation type="journal article" date="2019" name="Int. J. Syst. Evol. Microbiol.">
        <title>The Global Catalogue of Microorganisms (GCM) 10K type strain sequencing project: providing services to taxonomists for standard genome sequencing and annotation.</title>
        <authorList>
            <consortium name="The Broad Institute Genomics Platform"/>
            <consortium name="The Broad Institute Genome Sequencing Center for Infectious Disease"/>
            <person name="Wu L."/>
            <person name="Ma J."/>
        </authorList>
    </citation>
    <scope>NUCLEOTIDE SEQUENCE [LARGE SCALE GENOMIC DNA]</scope>
    <source>
        <strain evidence="3">KCTC 42255</strain>
    </source>
</reference>
<dbReference type="InterPro" id="IPR036249">
    <property type="entry name" value="Thioredoxin-like_sf"/>
</dbReference>
<evidence type="ECO:0000313" key="3">
    <source>
        <dbReference type="Proteomes" id="UP001597357"/>
    </source>
</evidence>
<protein>
    <submittedName>
        <fullName evidence="2">Thioredoxin family protein</fullName>
    </submittedName>
</protein>
<dbReference type="EMBL" id="JBHULZ010000041">
    <property type="protein sequence ID" value="MFD2697998.1"/>
    <property type="molecule type" value="Genomic_DNA"/>
</dbReference>
<proteinExistence type="predicted"/>
<evidence type="ECO:0000313" key="2">
    <source>
        <dbReference type="EMBL" id="MFD2697998.1"/>
    </source>
</evidence>
<dbReference type="RefSeq" id="WP_379046838.1">
    <property type="nucleotide sequence ID" value="NZ_JBHULZ010000041.1"/>
</dbReference>
<keyword evidence="1" id="KW-0732">Signal</keyword>
<organism evidence="2 3">
    <name type="scientific">Mesonia sediminis</name>
    <dbReference type="NCBI Taxonomy" id="1703946"/>
    <lineage>
        <taxon>Bacteria</taxon>
        <taxon>Pseudomonadati</taxon>
        <taxon>Bacteroidota</taxon>
        <taxon>Flavobacteriia</taxon>
        <taxon>Flavobacteriales</taxon>
        <taxon>Flavobacteriaceae</taxon>
        <taxon>Mesonia</taxon>
    </lineage>
</organism>
<name>A0ABW5SE00_9FLAO</name>
<dbReference type="Pfam" id="PF13899">
    <property type="entry name" value="Thioredoxin_7"/>
    <property type="match status" value="1"/>
</dbReference>
<dbReference type="Proteomes" id="UP001597357">
    <property type="component" value="Unassembled WGS sequence"/>
</dbReference>
<dbReference type="Gene3D" id="3.40.30.10">
    <property type="entry name" value="Glutaredoxin"/>
    <property type="match status" value="1"/>
</dbReference>
<feature type="signal peptide" evidence="1">
    <location>
        <begin position="1"/>
        <end position="19"/>
    </location>
</feature>
<sequence>MRYIIVFLYGFFLSTTANSAQEKEQINWKTWEELDQSLAKKPKPVFLFFEAEWCVYCKKIDRVAFKNPEVIKQLNKNYYAVRMDVNSTQPIFFDQQWFHNTETRSKQNAVHELAKLFINQPEKGITLPATLILDQSFRLKQRLFSYYTSKHLLNILSD</sequence>
<feature type="chain" id="PRO_5046558991" evidence="1">
    <location>
        <begin position="20"/>
        <end position="158"/>
    </location>
</feature>
<accession>A0ABW5SE00</accession>
<comment type="caution">
    <text evidence="2">The sequence shown here is derived from an EMBL/GenBank/DDBJ whole genome shotgun (WGS) entry which is preliminary data.</text>
</comment>
<keyword evidence="3" id="KW-1185">Reference proteome</keyword>
<dbReference type="SUPFAM" id="SSF52833">
    <property type="entry name" value="Thioredoxin-like"/>
    <property type="match status" value="1"/>
</dbReference>
<evidence type="ECO:0000256" key="1">
    <source>
        <dbReference type="SAM" id="SignalP"/>
    </source>
</evidence>